<reference evidence="1 2" key="1">
    <citation type="submission" date="2013-09" db="EMBL/GenBank/DDBJ databases">
        <title>High correlation between genotypes and phenotypes of environmental bacteria Comamonas testosteroni strains.</title>
        <authorList>
            <person name="Liu L."/>
            <person name="Zhu W."/>
            <person name="Xia X."/>
            <person name="Xu B."/>
            <person name="Luo M."/>
            <person name="Wang G."/>
        </authorList>
    </citation>
    <scope>NUCLEOTIDE SEQUENCE [LARGE SCALE GENOMIC DNA]</scope>
    <source>
        <strain evidence="1 2">JL40</strain>
    </source>
</reference>
<evidence type="ECO:0000313" key="2">
    <source>
        <dbReference type="Proteomes" id="UP000029553"/>
    </source>
</evidence>
<gene>
    <name evidence="1" type="ORF">P353_08700</name>
</gene>
<proteinExistence type="predicted"/>
<evidence type="ECO:0000313" key="1">
    <source>
        <dbReference type="EMBL" id="KGH30930.1"/>
    </source>
</evidence>
<accession>A0A096H0H4</accession>
<dbReference type="AlphaFoldDB" id="A0A096H0H4"/>
<organism evidence="1 2">
    <name type="scientific">Comamonas testosteroni</name>
    <name type="common">Pseudomonas testosteroni</name>
    <dbReference type="NCBI Taxonomy" id="285"/>
    <lineage>
        <taxon>Bacteria</taxon>
        <taxon>Pseudomonadati</taxon>
        <taxon>Pseudomonadota</taxon>
        <taxon>Betaproteobacteria</taxon>
        <taxon>Burkholderiales</taxon>
        <taxon>Comamonadaceae</taxon>
        <taxon>Comamonas</taxon>
    </lineage>
</organism>
<dbReference type="EMBL" id="AWOR01000037">
    <property type="protein sequence ID" value="KGH30930.1"/>
    <property type="molecule type" value="Genomic_DNA"/>
</dbReference>
<comment type="caution">
    <text evidence="1">The sequence shown here is derived from an EMBL/GenBank/DDBJ whole genome shotgun (WGS) entry which is preliminary data.</text>
</comment>
<name>A0A096H0H4_COMTE</name>
<protein>
    <submittedName>
        <fullName evidence="1">Uncharacterized protein</fullName>
    </submittedName>
</protein>
<dbReference type="Proteomes" id="UP000029553">
    <property type="component" value="Unassembled WGS sequence"/>
</dbReference>
<sequence length="109" mass="12558">MMLARKNNVLLRRPLTKHANQHHVDMMCVFQELDQESQKPFPAYVRMQVQTSGGVVQPMSNDIAIFEKAIQLHTELGEQINPLTQDTEKFPQGGFRVQTKQSFNLFLCL</sequence>